<evidence type="ECO:0000313" key="2">
    <source>
        <dbReference type="Proteomes" id="UP000634136"/>
    </source>
</evidence>
<dbReference type="AlphaFoldDB" id="A0A834X6A1"/>
<comment type="caution">
    <text evidence="1">The sequence shown here is derived from an EMBL/GenBank/DDBJ whole genome shotgun (WGS) entry which is preliminary data.</text>
</comment>
<protein>
    <submittedName>
        <fullName evidence="1">Uncharacterized protein</fullName>
    </submittedName>
</protein>
<accession>A0A834X6A1</accession>
<name>A0A834X6A1_9FABA</name>
<organism evidence="1 2">
    <name type="scientific">Senna tora</name>
    <dbReference type="NCBI Taxonomy" id="362788"/>
    <lineage>
        <taxon>Eukaryota</taxon>
        <taxon>Viridiplantae</taxon>
        <taxon>Streptophyta</taxon>
        <taxon>Embryophyta</taxon>
        <taxon>Tracheophyta</taxon>
        <taxon>Spermatophyta</taxon>
        <taxon>Magnoliopsida</taxon>
        <taxon>eudicotyledons</taxon>
        <taxon>Gunneridae</taxon>
        <taxon>Pentapetalae</taxon>
        <taxon>rosids</taxon>
        <taxon>fabids</taxon>
        <taxon>Fabales</taxon>
        <taxon>Fabaceae</taxon>
        <taxon>Caesalpinioideae</taxon>
        <taxon>Cassia clade</taxon>
        <taxon>Senna</taxon>
    </lineage>
</organism>
<evidence type="ECO:0000313" key="1">
    <source>
        <dbReference type="EMBL" id="KAF7839498.1"/>
    </source>
</evidence>
<reference evidence="1" key="1">
    <citation type="submission" date="2020-09" db="EMBL/GenBank/DDBJ databases">
        <title>Genome-Enabled Discovery of Anthraquinone Biosynthesis in Senna tora.</title>
        <authorList>
            <person name="Kang S.-H."/>
            <person name="Pandey R.P."/>
            <person name="Lee C.-M."/>
            <person name="Sim J.-S."/>
            <person name="Jeong J.-T."/>
            <person name="Choi B.-S."/>
            <person name="Jung M."/>
            <person name="Ginzburg D."/>
            <person name="Zhao K."/>
            <person name="Won S.Y."/>
            <person name="Oh T.-J."/>
            <person name="Yu Y."/>
            <person name="Kim N.-H."/>
            <person name="Lee O.R."/>
            <person name="Lee T.-H."/>
            <person name="Bashyal P."/>
            <person name="Kim T.-S."/>
            <person name="Lee W.-H."/>
            <person name="Kawkins C."/>
            <person name="Kim C.-K."/>
            <person name="Kim J.S."/>
            <person name="Ahn B.O."/>
            <person name="Rhee S.Y."/>
            <person name="Sohng J.K."/>
        </authorList>
    </citation>
    <scope>NUCLEOTIDE SEQUENCE</scope>
    <source>
        <tissue evidence="1">Leaf</tissue>
    </source>
</reference>
<keyword evidence="2" id="KW-1185">Reference proteome</keyword>
<proteinExistence type="predicted"/>
<dbReference type="Proteomes" id="UP000634136">
    <property type="component" value="Unassembled WGS sequence"/>
</dbReference>
<gene>
    <name evidence="1" type="ORF">G2W53_007980</name>
</gene>
<dbReference type="EMBL" id="JAAIUW010000003">
    <property type="protein sequence ID" value="KAF7839498.1"/>
    <property type="molecule type" value="Genomic_DNA"/>
</dbReference>
<sequence length="227" mass="27342">MLDIDPISIRTFYDVPENLSCSYEARLAYQENFPSREIRAILYEDLWFDWAPKRTKPTRKRYLYLRYLNETAMAWLRFIRHNINPSEHTGEINRELALLTFVYMKKEKSRILELINDQKVKPLEIPTFIGLNRDVSQCEDKPPAEPTQPEPQLHLLRQQGQDERLQKQWDDMQRKRRGYRHGFEVMNKNYTTMLKWYQFQGEVRPLQFEEDLAATSISAPIRENKEQ</sequence>